<keyword evidence="6 9" id="KW-0472">Membrane</keyword>
<keyword evidence="3 9" id="KW-0812">Transmembrane</keyword>
<comment type="caution">
    <text evidence="10">The sequence shown here is derived from an EMBL/GenBank/DDBJ whole genome shotgun (WGS) entry which is preliminary data.</text>
</comment>
<evidence type="ECO:0000313" key="10">
    <source>
        <dbReference type="EMBL" id="GIL80175.1"/>
    </source>
</evidence>
<feature type="compositionally biased region" description="Basic residues" evidence="8">
    <location>
        <begin position="2107"/>
        <end position="2125"/>
    </location>
</feature>
<feature type="compositionally biased region" description="Basic and acidic residues" evidence="8">
    <location>
        <begin position="1684"/>
        <end position="1694"/>
    </location>
</feature>
<dbReference type="Pfam" id="PF03094">
    <property type="entry name" value="Mlo"/>
    <property type="match status" value="3"/>
</dbReference>
<evidence type="ECO:0000256" key="2">
    <source>
        <dbReference type="ARBA" id="ARBA00006574"/>
    </source>
</evidence>
<keyword evidence="5 9" id="KW-1133">Transmembrane helix</keyword>
<feature type="compositionally biased region" description="Pro residues" evidence="8">
    <location>
        <begin position="545"/>
        <end position="560"/>
    </location>
</feature>
<feature type="region of interest" description="Disordered" evidence="8">
    <location>
        <begin position="622"/>
        <end position="647"/>
    </location>
</feature>
<feature type="transmembrane region" description="Helical" evidence="9">
    <location>
        <begin position="118"/>
        <end position="139"/>
    </location>
</feature>
<evidence type="ECO:0000256" key="8">
    <source>
        <dbReference type="SAM" id="MobiDB-lite"/>
    </source>
</evidence>
<evidence type="ECO:0000256" key="1">
    <source>
        <dbReference type="ARBA" id="ARBA00004141"/>
    </source>
</evidence>
<keyword evidence="11" id="KW-1185">Reference proteome</keyword>
<feature type="compositionally biased region" description="Low complexity" evidence="8">
    <location>
        <begin position="623"/>
        <end position="639"/>
    </location>
</feature>
<feature type="compositionally biased region" description="Gly residues" evidence="8">
    <location>
        <begin position="790"/>
        <end position="799"/>
    </location>
</feature>
<evidence type="ECO:0000256" key="4">
    <source>
        <dbReference type="ARBA" id="ARBA00022821"/>
    </source>
</evidence>
<dbReference type="GO" id="GO:0006952">
    <property type="term" value="P:defense response"/>
    <property type="evidence" value="ECO:0007669"/>
    <property type="project" value="UniProtKB-KW"/>
</dbReference>
<feature type="compositionally biased region" description="Gly residues" evidence="8">
    <location>
        <begin position="1799"/>
        <end position="1813"/>
    </location>
</feature>
<feature type="region of interest" description="Disordered" evidence="8">
    <location>
        <begin position="518"/>
        <end position="564"/>
    </location>
</feature>
<evidence type="ECO:0000313" key="11">
    <source>
        <dbReference type="Proteomes" id="UP000747110"/>
    </source>
</evidence>
<feature type="compositionally biased region" description="Low complexity" evidence="8">
    <location>
        <begin position="2642"/>
        <end position="2652"/>
    </location>
</feature>
<feature type="compositionally biased region" description="Gly residues" evidence="8">
    <location>
        <begin position="361"/>
        <end position="379"/>
    </location>
</feature>
<evidence type="ECO:0000256" key="9">
    <source>
        <dbReference type="SAM" id="Phobius"/>
    </source>
</evidence>
<proteinExistence type="inferred from homology"/>
<dbReference type="OrthoDB" id="547565at2759"/>
<feature type="compositionally biased region" description="Pro residues" evidence="8">
    <location>
        <begin position="1885"/>
        <end position="1903"/>
    </location>
</feature>
<dbReference type="EMBL" id="BNCP01000017">
    <property type="protein sequence ID" value="GIL80175.1"/>
    <property type="molecule type" value="Genomic_DNA"/>
</dbReference>
<feature type="compositionally biased region" description="Low complexity" evidence="8">
    <location>
        <begin position="1121"/>
        <end position="1147"/>
    </location>
</feature>
<feature type="transmembrane region" description="Helical" evidence="9">
    <location>
        <begin position="57"/>
        <end position="75"/>
    </location>
</feature>
<dbReference type="Proteomes" id="UP000747110">
    <property type="component" value="Unassembled WGS sequence"/>
</dbReference>
<feature type="compositionally biased region" description="Pro residues" evidence="8">
    <location>
        <begin position="2024"/>
        <end position="2035"/>
    </location>
</feature>
<evidence type="ECO:0000256" key="7">
    <source>
        <dbReference type="ARBA" id="ARBA00023265"/>
    </source>
</evidence>
<feature type="region of interest" description="Disordered" evidence="8">
    <location>
        <begin position="2022"/>
        <end position="2042"/>
    </location>
</feature>
<evidence type="ECO:0000256" key="5">
    <source>
        <dbReference type="ARBA" id="ARBA00022989"/>
    </source>
</evidence>
<feature type="region of interest" description="Disordered" evidence="8">
    <location>
        <begin position="1676"/>
        <end position="1734"/>
    </location>
</feature>
<keyword evidence="7" id="KW-0568">Pathogenesis-related protein</keyword>
<feature type="region of interest" description="Disordered" evidence="8">
    <location>
        <begin position="2574"/>
        <end position="2746"/>
    </location>
</feature>
<dbReference type="PANTHER" id="PTHR31942:SF127">
    <property type="entry name" value="ION TRANSPORT DOMAIN-CONTAINING PROTEIN"/>
    <property type="match status" value="1"/>
</dbReference>
<feature type="transmembrane region" description="Helical" evidence="9">
    <location>
        <begin position="2257"/>
        <end position="2277"/>
    </location>
</feature>
<feature type="region of interest" description="Disordered" evidence="8">
    <location>
        <begin position="1795"/>
        <end position="1926"/>
    </location>
</feature>
<feature type="transmembrane region" description="Helical" evidence="9">
    <location>
        <begin position="2289"/>
        <end position="2316"/>
    </location>
</feature>
<feature type="region of interest" description="Disordered" evidence="8">
    <location>
        <begin position="1387"/>
        <end position="1407"/>
    </location>
</feature>
<feature type="compositionally biased region" description="Polar residues" evidence="8">
    <location>
        <begin position="1215"/>
        <end position="1229"/>
    </location>
</feature>
<feature type="compositionally biased region" description="Acidic residues" evidence="8">
    <location>
        <begin position="1872"/>
        <end position="1884"/>
    </location>
</feature>
<feature type="region of interest" description="Disordered" evidence="8">
    <location>
        <begin position="1213"/>
        <end position="1252"/>
    </location>
</feature>
<feature type="region of interest" description="Disordered" evidence="8">
    <location>
        <begin position="1572"/>
        <end position="1596"/>
    </location>
</feature>
<dbReference type="InterPro" id="IPR004326">
    <property type="entry name" value="Mlo"/>
</dbReference>
<dbReference type="GO" id="GO:0016020">
    <property type="term" value="C:membrane"/>
    <property type="evidence" value="ECO:0007669"/>
    <property type="project" value="UniProtKB-SubCell"/>
</dbReference>
<feature type="region of interest" description="Disordered" evidence="8">
    <location>
        <begin position="784"/>
        <end position="804"/>
    </location>
</feature>
<feature type="region of interest" description="Disordered" evidence="8">
    <location>
        <begin position="2107"/>
        <end position="2134"/>
    </location>
</feature>
<feature type="region of interest" description="Disordered" evidence="8">
    <location>
        <begin position="1421"/>
        <end position="1443"/>
    </location>
</feature>
<feature type="transmembrane region" description="Helical" evidence="9">
    <location>
        <begin position="15"/>
        <end position="36"/>
    </location>
</feature>
<evidence type="ECO:0000256" key="6">
    <source>
        <dbReference type="ARBA" id="ARBA00023136"/>
    </source>
</evidence>
<feature type="compositionally biased region" description="Low complexity" evidence="8">
    <location>
        <begin position="1232"/>
        <end position="1247"/>
    </location>
</feature>
<name>A0A8J4LTV6_9CHLO</name>
<reference evidence="10" key="1">
    <citation type="journal article" date="2021" name="Proc. Natl. Acad. Sci. U.S.A.">
        <title>Three genomes in the algal genus Volvox reveal the fate of a haploid sex-determining region after a transition to homothallism.</title>
        <authorList>
            <person name="Yamamoto K."/>
            <person name="Hamaji T."/>
            <person name="Kawai-Toyooka H."/>
            <person name="Matsuzaki R."/>
            <person name="Takahashi F."/>
            <person name="Nishimura Y."/>
            <person name="Kawachi M."/>
            <person name="Noguchi H."/>
            <person name="Minakuchi Y."/>
            <person name="Umen J.G."/>
            <person name="Toyoda A."/>
            <person name="Nozaki H."/>
        </authorList>
    </citation>
    <scope>NUCLEOTIDE SEQUENCE</scope>
    <source>
        <strain evidence="10">NIES-3786</strain>
    </source>
</reference>
<feature type="region of interest" description="Disordered" evidence="8">
    <location>
        <begin position="360"/>
        <end position="379"/>
    </location>
</feature>
<organism evidence="10 11">
    <name type="scientific">Volvox reticuliferus</name>
    <dbReference type="NCBI Taxonomy" id="1737510"/>
    <lineage>
        <taxon>Eukaryota</taxon>
        <taxon>Viridiplantae</taxon>
        <taxon>Chlorophyta</taxon>
        <taxon>core chlorophytes</taxon>
        <taxon>Chlorophyceae</taxon>
        <taxon>CS clade</taxon>
        <taxon>Chlamydomonadales</taxon>
        <taxon>Volvocaceae</taxon>
        <taxon>Volvox</taxon>
    </lineage>
</organism>
<keyword evidence="4" id="KW-0611">Plant defense</keyword>
<feature type="region of interest" description="Disordered" evidence="8">
    <location>
        <begin position="1457"/>
        <end position="1487"/>
    </location>
</feature>
<accession>A0A8J4LTV6</accession>
<feature type="compositionally biased region" description="Basic residues" evidence="8">
    <location>
        <begin position="1051"/>
        <end position="1060"/>
    </location>
</feature>
<protein>
    <submittedName>
        <fullName evidence="10">Uncharacterized protein</fullName>
    </submittedName>
</protein>
<dbReference type="PANTHER" id="PTHR31942">
    <property type="entry name" value="MLO-LIKE PROTEIN 1"/>
    <property type="match status" value="1"/>
</dbReference>
<feature type="region of interest" description="Disordered" evidence="8">
    <location>
        <begin position="1051"/>
        <end position="1158"/>
    </location>
</feature>
<feature type="compositionally biased region" description="Basic residues" evidence="8">
    <location>
        <begin position="532"/>
        <end position="544"/>
    </location>
</feature>
<sequence length="2851" mass="290811">MAAGPGVTGIEGWRVALLLVGFIIVTLSFEGLINYVEKRLKKRKGLLTAFRALKNELLYLGFLSLLLSVTQEYLARICIPHTHGSSYDKYKKKYNLADNCAEGKEPLWPVSVQHETHYFIFAVAVTHILYCALTIALTLRKVATWRPWEDAALKESKSSSGDVKVMQETVSRSLIRSMCTSALAAMSGHRSPLELVAHLKAVVTSLAAQFRVSVSQPMYHNVRLLFIEKMGLTYDFDFHALVTNGMENQLAHAVHASWPLWMIATLFLVLPTPSYVPFWSYCLVMLMMFVVGAKLVSITALLGMQVAIKYGDSVLFGRMDMEPRALVRTGPARRRMSLSQLADSLGDAIDNAATDGIFTADGGGSGEGGGTSNAAGGEGAAATGAHVLDEALPPGAGAEVQAQVAAIAALTSREEALNLLRTMASKPLLPEHPSTQQEHQTSNDALEPSLQLNAAAAVSTATARAADGVGADANPEASPVPAITIPGGDVPSAASTSTLLPSPSLLLGIAPPRWGPRPAAPPLLLPAPMHQHQQHHPPHKKKKSLPPPPVRLPVPTPTTPPADITPLSPVLNSVVGTPASVSAFSVISSTSALAPPSSASPAKPLQGGVGGDVTITVMGSDEAPTAAPSAAADPRPSTDGASGLGGIDQLAASVRPPAIRPPTAGLERPISAARPSTAVGSQPPLSVLLPTPRVTQSPGTAIVPPFAATMRTSSRGLNAAVAAASWANATTRRNTSRPSAGLMLCGVATSRARTALEQMEEAMAIAATAVEMSAGQHQELVAPPASTSAAGGGGGGGGEIRPLTPPATPGGGVAGFLASLRPSRVARVTEDSRTLLDGSPSTEPVDVGIRSPRVTMRHISRMAMTLTRIAGQIASPAPTTTGTGVGGAAGNDVAAAVPADAHVIDPIAAAAIAAKAAATLICQLSPRRPIRRCMSARQLMCTTHIGEEDFSRTLVRRQPAAANNATIANCGVCAPNGKAVVLRPGGVQDDSSIGLQAGLAGADLLPAPRFGAPKAAAVAASASPDLHPSIPHLPKFPKLSAAALPISFFGPRKKAKKSHRQSGGAAEGTGDKASGDGGGGDGEDCAGKAADVSAPLQAAERSSSPERQELVSVTGVAAELSGSSMAESPAAAAKDAAAAEASRPESGGKPGVQAPQSRGGAVASAFALFQVKVQQSPGGNDESAAYDSLSALLPPPMPMSPGSMASMIPGFVRGTGSSDRANFDQSTVSDHPGSSSAAAPIAGNSAAYDPTATNTHRTRMEPAVSAHAVTSAEVGGGGGGGDDGGAAAASAAALPAAVASSDSIPFPSPPELSLSPEVSRPRSGLRIVRVGDNGPWISVQEAVALAMGTSGLDSMESGVEATAAGAASATATSAAPWRYGEESEYENGFGYEDESGASAPQHGTRLLLPNTSGFREAALLERPLPRRDRGVGGAGGQGASTLPPRVLASVFSMNTSASSESASDIPVPPPCPSQQDSTAGELESRSYASVGAGGGGIRTAASMGGSGDLSGVDVDVEPCKECGDELDVDGYYGLVASAGGDELTYGGGDSPFADDPARHRLAAAAAAAAGAAERAPSSRAEADLPSTPGATGLPMIPHSLETVEEGDEEAAEAEMVEAETEAYRKSRRGSDAAASACGITEGNVIGKVSEGDQEMGSVRLSQPLLPPPRPLSAGVIVGDGNDSDSVRYDTREDSLGGGGSGAAATWSRERPEQAPLEDPSDGYPTGDPEPELESTFTGFGIVKLNRTAPRIGMGTALRDLPTPPRMPARMVGSLRSESRMQPSGSSVSLMSLAPWVGDEGFGPEGGSAGGGGSEFASRAPSEAADGQSRCSASGGDSRPESAAMVAEENGEARKDSRLGRNVRSVFGSAASQDDEEDGDGEAEEMPPPPPPPAAPPAAPPPPSHQRSGPMLIAGGSGSGDGDGAAVSVADGSRWAVAVPPSLRSGPTRGVAVHNIISATTIYGSVRTCVHPAGGNGGGDHIGMLHGHVGGICNWDDPWAGPVCEGSGTLAEGSNGLKTAEIPPSLSPLPALPPPDSTANGATSVSPFGEESLRTTAAGIAAGHIWRDRAKEHDEEHRTGGGGGGPIWHGQNSHSSLLALLGAHHSRNSGRQHNHCHHHHNHHNHLGHGSDSESDDGGCCHTIWPPCIPKPWHHPRVVPLPAPVRDLKDNLAAGVDKAKVALTNAAGDVADTVKEKLRYGSRSTSKQQPHQQLQRKISDHWLERVRNMLAAHKGFENMDASAFFWFHNPKVIAYVFNWAYYENSLSIAMLLFSLILGYQEKWVFKGVPMWAVLLLLFADLLILVHSCFYVLPLYALIMPVGSHCPKEVLRRALKAGVFTRQTALIAKALHLQLKARESVAAAAAAAPAAPKSSFIDRITQRLRKSSGLPPVVTAAAATTAFSRAGQNAILTNPTDALSPGGGGGGGGWNKTLSHQARQIQLLLSPSGAAGRVSGRINAPISPRGADLSALIGGGGGGGGGRLSGIEAFPTVSHGAAVCSVKEGDGGAARGCSKGLGDVNAGGNAGHSYSMSLKVIDLTESGQSGDLRPTTFTSAVYGDEVAKPALIPRKDAVTAVPPLGTRTSSSGGRDGGESAGCGGSTAVGLAPSAWPGPEAPDAKMGPASGGSGTGVSSPGDLPYHRQQAGAAAVAAAAGDRPCPSQPIPVPSSGKGPLNRRRAGDTAGAAHPAPSRLSRMMQHFRTAPPPPPPAIAADPPRNGNSHHGLLGNADDDVVPFTGSGAPPSPSDNMMPGLAAATEKAPRLSLQGSCSSPMGIMDLSLTRGANLERQGSGDSLSSSLGRSGTVRALMSGMYRGAVAHLTPEERQEAAARGLALGRAAGQGRARLDMTLVPEK</sequence>
<comment type="subcellular location">
    <subcellularLocation>
        <location evidence="1">Membrane</location>
        <topology evidence="1">Multi-pass membrane protein</topology>
    </subcellularLocation>
</comment>
<evidence type="ECO:0000256" key="3">
    <source>
        <dbReference type="ARBA" id="ARBA00022692"/>
    </source>
</evidence>
<comment type="similarity">
    <text evidence="2">Belongs to the MLO family.</text>
</comment>
<gene>
    <name evidence="10" type="ORF">Vretifemale_9351</name>
</gene>